<gene>
    <name evidence="1" type="ORF">NHP164001_19330</name>
</gene>
<proteinExistence type="predicted"/>
<evidence type="ECO:0000313" key="1">
    <source>
        <dbReference type="EMBL" id="GAB0173911.1"/>
    </source>
</evidence>
<sequence length="92" mass="10978">MMTEEQKLFFCELNHIKNQLRDIAEQWRGYNNISLAEMLEQRADALDELGNHITSGGERRDIADYKIFLDDARIFMYRSIIDFENFERKTQG</sequence>
<keyword evidence="2" id="KW-1185">Reference proteome</keyword>
<name>A0ABQ0D6D8_9HELI</name>
<reference evidence="1 2" key="1">
    <citation type="submission" date="2024-06" db="EMBL/GenBank/DDBJ databases">
        <title>Draft genome sequence of Helicobacter trogontum NHP16-4001.</title>
        <authorList>
            <person name="Rimbara E."/>
            <person name="Suzuki M."/>
        </authorList>
    </citation>
    <scope>NUCLEOTIDE SEQUENCE [LARGE SCALE GENOMIC DNA]</scope>
    <source>
        <strain evidence="1 2">NHP16-4001</strain>
    </source>
</reference>
<dbReference type="GeneID" id="42589988"/>
<accession>A0ABQ0D6D8</accession>
<dbReference type="EMBL" id="BAAFHN010000077">
    <property type="protein sequence ID" value="GAB0173911.1"/>
    <property type="molecule type" value="Genomic_DNA"/>
</dbReference>
<comment type="caution">
    <text evidence="1">The sequence shown here is derived from an EMBL/GenBank/DDBJ whole genome shotgun (WGS) entry which is preliminary data.</text>
</comment>
<dbReference type="RefSeq" id="WP_057031531.1">
    <property type="nucleotide sequence ID" value="NZ_BAAFHN010000077.1"/>
</dbReference>
<evidence type="ECO:0000313" key="2">
    <source>
        <dbReference type="Proteomes" id="UP001562457"/>
    </source>
</evidence>
<protein>
    <submittedName>
        <fullName evidence="1">Uncharacterized protein</fullName>
    </submittedName>
</protein>
<organism evidence="1 2">
    <name type="scientific">Helicobacter trogontum</name>
    <dbReference type="NCBI Taxonomy" id="50960"/>
    <lineage>
        <taxon>Bacteria</taxon>
        <taxon>Pseudomonadati</taxon>
        <taxon>Campylobacterota</taxon>
        <taxon>Epsilonproteobacteria</taxon>
        <taxon>Campylobacterales</taxon>
        <taxon>Helicobacteraceae</taxon>
        <taxon>Helicobacter</taxon>
    </lineage>
</organism>
<dbReference type="Proteomes" id="UP001562457">
    <property type="component" value="Unassembled WGS sequence"/>
</dbReference>